<evidence type="ECO:0000256" key="3">
    <source>
        <dbReference type="ARBA" id="ARBA00022692"/>
    </source>
</evidence>
<protein>
    <submittedName>
        <fullName evidence="9">Rhomboid family intramembrane serine protease</fullName>
    </submittedName>
</protein>
<sequence>MRNEWMEIFSQEGYRFCKVKPEETGVFYKYYEEGFHLVMLIDSTNGYLPVMGQLQVMQERVQELFYHPVGRLQDFPEGFPVYHVELLTILLTDQVENAKQLCAEGKNIWIYDQNSKQLMIYENQPGDFWGLKNRIEQMDVQQNRQTSAPAAAKRSIMQLPFVTGLIVIANILVYIILSFGGATEDALYMASRGAMYPEFLTINHQWWRLLTAMFLHFGVAHLMNNMVIFCCVGSRLEKYIGHWKMAVVYFAAGIGGGMLSYIMMLLSGDYAVSGGASGAVFGVIGGLLWVVIYHRGKLEGTTTKGILIMIVLSLYFGFTSTGVDNWCHVGGMLCGFLAALILYHGKHQKY</sequence>
<dbReference type="AlphaFoldDB" id="A0A412FDD5"/>
<dbReference type="InterPro" id="IPR050925">
    <property type="entry name" value="Rhomboid_protease_S54"/>
</dbReference>
<name>A0A412FDD5_9FIRM</name>
<dbReference type="GO" id="GO:0006508">
    <property type="term" value="P:proteolysis"/>
    <property type="evidence" value="ECO:0007669"/>
    <property type="project" value="UniProtKB-KW"/>
</dbReference>
<feature type="transmembrane region" description="Helical" evidence="7">
    <location>
        <begin position="161"/>
        <end position="182"/>
    </location>
</feature>
<feature type="transmembrane region" description="Helical" evidence="7">
    <location>
        <begin position="246"/>
        <end position="264"/>
    </location>
</feature>
<comment type="similarity">
    <text evidence="2">Belongs to the peptidase S54 family.</text>
</comment>
<dbReference type="RefSeq" id="WP_118127046.1">
    <property type="nucleotide sequence ID" value="NZ_QRUN01000026.1"/>
</dbReference>
<evidence type="ECO:0000313" key="10">
    <source>
        <dbReference type="Proteomes" id="UP000285820"/>
    </source>
</evidence>
<dbReference type="InterPro" id="IPR022764">
    <property type="entry name" value="Peptidase_S54_rhomboid_dom"/>
</dbReference>
<evidence type="ECO:0000256" key="5">
    <source>
        <dbReference type="ARBA" id="ARBA00022989"/>
    </source>
</evidence>
<keyword evidence="4" id="KW-0378">Hydrolase</keyword>
<feature type="transmembrane region" description="Helical" evidence="7">
    <location>
        <begin position="329"/>
        <end position="345"/>
    </location>
</feature>
<feature type="transmembrane region" description="Helical" evidence="7">
    <location>
        <begin position="305"/>
        <end position="323"/>
    </location>
</feature>
<dbReference type="PANTHER" id="PTHR43731:SF14">
    <property type="entry name" value="PRESENILIN-ASSOCIATED RHOMBOID-LIKE PROTEIN, MITOCHONDRIAL"/>
    <property type="match status" value="1"/>
</dbReference>
<evidence type="ECO:0000313" key="9">
    <source>
        <dbReference type="EMBL" id="RGR66165.1"/>
    </source>
</evidence>
<accession>A0A412FDD5</accession>
<dbReference type="Gene3D" id="1.20.1540.10">
    <property type="entry name" value="Rhomboid-like"/>
    <property type="match status" value="1"/>
</dbReference>
<dbReference type="InterPro" id="IPR035952">
    <property type="entry name" value="Rhomboid-like_sf"/>
</dbReference>
<evidence type="ECO:0000256" key="1">
    <source>
        <dbReference type="ARBA" id="ARBA00004141"/>
    </source>
</evidence>
<keyword evidence="5 7" id="KW-1133">Transmembrane helix</keyword>
<comment type="caution">
    <text evidence="9">The sequence shown here is derived from an EMBL/GenBank/DDBJ whole genome shotgun (WGS) entry which is preliminary data.</text>
</comment>
<evidence type="ECO:0000256" key="2">
    <source>
        <dbReference type="ARBA" id="ARBA00009045"/>
    </source>
</evidence>
<evidence type="ECO:0000256" key="7">
    <source>
        <dbReference type="SAM" id="Phobius"/>
    </source>
</evidence>
<feature type="transmembrane region" description="Helical" evidence="7">
    <location>
        <begin position="206"/>
        <end position="234"/>
    </location>
</feature>
<dbReference type="GO" id="GO:0016020">
    <property type="term" value="C:membrane"/>
    <property type="evidence" value="ECO:0007669"/>
    <property type="project" value="UniProtKB-SubCell"/>
</dbReference>
<keyword evidence="9" id="KW-0645">Protease</keyword>
<feature type="transmembrane region" description="Helical" evidence="7">
    <location>
        <begin position="270"/>
        <end position="293"/>
    </location>
</feature>
<evidence type="ECO:0000256" key="4">
    <source>
        <dbReference type="ARBA" id="ARBA00022801"/>
    </source>
</evidence>
<keyword evidence="6 7" id="KW-0472">Membrane</keyword>
<dbReference type="EMBL" id="QRUN01000026">
    <property type="protein sequence ID" value="RGR66165.1"/>
    <property type="molecule type" value="Genomic_DNA"/>
</dbReference>
<dbReference type="GO" id="GO:0004252">
    <property type="term" value="F:serine-type endopeptidase activity"/>
    <property type="evidence" value="ECO:0007669"/>
    <property type="project" value="InterPro"/>
</dbReference>
<organism evidence="9 10">
    <name type="scientific">Roseburia inulinivorans</name>
    <dbReference type="NCBI Taxonomy" id="360807"/>
    <lineage>
        <taxon>Bacteria</taxon>
        <taxon>Bacillati</taxon>
        <taxon>Bacillota</taxon>
        <taxon>Clostridia</taxon>
        <taxon>Lachnospirales</taxon>
        <taxon>Lachnospiraceae</taxon>
        <taxon>Roseburia</taxon>
    </lineage>
</organism>
<reference evidence="9 10" key="1">
    <citation type="submission" date="2018-08" db="EMBL/GenBank/DDBJ databases">
        <title>A genome reference for cultivated species of the human gut microbiota.</title>
        <authorList>
            <person name="Zou Y."/>
            <person name="Xue W."/>
            <person name="Luo G."/>
        </authorList>
    </citation>
    <scope>NUCLEOTIDE SEQUENCE [LARGE SCALE GENOMIC DNA]</scope>
    <source>
        <strain evidence="9 10">AF24-4</strain>
    </source>
</reference>
<keyword evidence="3 7" id="KW-0812">Transmembrane</keyword>
<dbReference type="Pfam" id="PF01694">
    <property type="entry name" value="Rhomboid"/>
    <property type="match status" value="1"/>
</dbReference>
<evidence type="ECO:0000256" key="6">
    <source>
        <dbReference type="ARBA" id="ARBA00023136"/>
    </source>
</evidence>
<dbReference type="Proteomes" id="UP000285820">
    <property type="component" value="Unassembled WGS sequence"/>
</dbReference>
<dbReference type="SUPFAM" id="SSF144091">
    <property type="entry name" value="Rhomboid-like"/>
    <property type="match status" value="1"/>
</dbReference>
<dbReference type="PANTHER" id="PTHR43731">
    <property type="entry name" value="RHOMBOID PROTEASE"/>
    <property type="match status" value="1"/>
</dbReference>
<proteinExistence type="inferred from homology"/>
<comment type="subcellular location">
    <subcellularLocation>
        <location evidence="1">Membrane</location>
        <topology evidence="1">Multi-pass membrane protein</topology>
    </subcellularLocation>
</comment>
<gene>
    <name evidence="9" type="ORF">DWY29_13880</name>
</gene>
<feature type="domain" description="Peptidase S54 rhomboid" evidence="8">
    <location>
        <begin position="204"/>
        <end position="343"/>
    </location>
</feature>
<evidence type="ECO:0000259" key="8">
    <source>
        <dbReference type="Pfam" id="PF01694"/>
    </source>
</evidence>